<evidence type="ECO:0000256" key="3">
    <source>
        <dbReference type="ARBA" id="ARBA00023163"/>
    </source>
</evidence>
<dbReference type="Proteomes" id="UP000261174">
    <property type="component" value="Unassembled WGS sequence"/>
</dbReference>
<accession>A0A3E1P061</accession>
<keyword evidence="1" id="KW-0805">Transcription regulation</keyword>
<dbReference type="InterPro" id="IPR020449">
    <property type="entry name" value="Tscrpt_reg_AraC-type_HTH"/>
</dbReference>
<dbReference type="SUPFAM" id="SSF46689">
    <property type="entry name" value="Homeodomain-like"/>
    <property type="match status" value="1"/>
</dbReference>
<dbReference type="SMART" id="SM00342">
    <property type="entry name" value="HTH_ARAC"/>
    <property type="match status" value="1"/>
</dbReference>
<protein>
    <submittedName>
        <fullName evidence="5">AraC family transcriptional regulator</fullName>
    </submittedName>
</protein>
<dbReference type="Gene3D" id="1.10.10.60">
    <property type="entry name" value="Homeodomain-like"/>
    <property type="match status" value="1"/>
</dbReference>
<dbReference type="PROSITE" id="PS01124">
    <property type="entry name" value="HTH_ARAC_FAMILY_2"/>
    <property type="match status" value="1"/>
</dbReference>
<comment type="caution">
    <text evidence="5">The sequence shown here is derived from an EMBL/GenBank/DDBJ whole genome shotgun (WGS) entry which is preliminary data.</text>
</comment>
<dbReference type="Pfam" id="PF12833">
    <property type="entry name" value="HTH_18"/>
    <property type="match status" value="1"/>
</dbReference>
<dbReference type="PANTHER" id="PTHR43280:SF32">
    <property type="entry name" value="TRANSCRIPTIONAL REGULATORY PROTEIN"/>
    <property type="match status" value="1"/>
</dbReference>
<organism evidence="5 6">
    <name type="scientific">Chitinophaga silvisoli</name>
    <dbReference type="NCBI Taxonomy" id="2291814"/>
    <lineage>
        <taxon>Bacteria</taxon>
        <taxon>Pseudomonadati</taxon>
        <taxon>Bacteroidota</taxon>
        <taxon>Chitinophagia</taxon>
        <taxon>Chitinophagales</taxon>
        <taxon>Chitinophagaceae</taxon>
        <taxon>Chitinophaga</taxon>
    </lineage>
</organism>
<keyword evidence="3" id="KW-0804">Transcription</keyword>
<dbReference type="EMBL" id="QTJV01000006">
    <property type="protein sequence ID" value="RFM33562.1"/>
    <property type="molecule type" value="Genomic_DNA"/>
</dbReference>
<dbReference type="GO" id="GO:0043565">
    <property type="term" value="F:sequence-specific DNA binding"/>
    <property type="evidence" value="ECO:0007669"/>
    <property type="project" value="InterPro"/>
</dbReference>
<name>A0A3E1P061_9BACT</name>
<evidence type="ECO:0000313" key="6">
    <source>
        <dbReference type="Proteomes" id="UP000261174"/>
    </source>
</evidence>
<sequence>MHMDQQPYNVDSISELHKLFFLPPPKNPLITVIDLKGNLSQDHIEAKRLLINFYSIWFKEDVSGVVRYGQRAFDFQTGTLTFQGPGQVISMHKHYFSAGWGVAFHSDLLLSHTTLRDTIKAYNFFSYDVYQGLHLSEEEDKKIRALVADIAIECESNDPLSRTVLIAQLELLLARLYRVYKQQMNPARRDPTDLLRQVENILDQQAHAKQLLTVQLLAAQLRLSPHYLSDKLKELTGMNARQHIQARMIEKAKHLLGTTTYSVSEVAFQLGFEHMQSFCKVFKNKTGQSPSEFRENL</sequence>
<proteinExistence type="predicted"/>
<evidence type="ECO:0000256" key="2">
    <source>
        <dbReference type="ARBA" id="ARBA00023125"/>
    </source>
</evidence>
<evidence type="ECO:0000259" key="4">
    <source>
        <dbReference type="PROSITE" id="PS01124"/>
    </source>
</evidence>
<evidence type="ECO:0000256" key="1">
    <source>
        <dbReference type="ARBA" id="ARBA00023015"/>
    </source>
</evidence>
<reference evidence="5 6" key="1">
    <citation type="submission" date="2018-08" db="EMBL/GenBank/DDBJ databases">
        <title>Chitinophaga sp. K20C18050901, a novel bacterium isolated from forest soil.</title>
        <authorList>
            <person name="Wang C."/>
        </authorList>
    </citation>
    <scope>NUCLEOTIDE SEQUENCE [LARGE SCALE GENOMIC DNA]</scope>
    <source>
        <strain evidence="5 6">K20C18050901</strain>
    </source>
</reference>
<gene>
    <name evidence="5" type="ORF">DXN04_16515</name>
</gene>
<dbReference type="PANTHER" id="PTHR43280">
    <property type="entry name" value="ARAC-FAMILY TRANSCRIPTIONAL REGULATOR"/>
    <property type="match status" value="1"/>
</dbReference>
<dbReference type="AlphaFoldDB" id="A0A3E1P061"/>
<evidence type="ECO:0000313" key="5">
    <source>
        <dbReference type="EMBL" id="RFM33562.1"/>
    </source>
</evidence>
<dbReference type="GO" id="GO:0003700">
    <property type="term" value="F:DNA-binding transcription factor activity"/>
    <property type="evidence" value="ECO:0007669"/>
    <property type="project" value="InterPro"/>
</dbReference>
<keyword evidence="2" id="KW-0238">DNA-binding</keyword>
<dbReference type="InterPro" id="IPR009057">
    <property type="entry name" value="Homeodomain-like_sf"/>
</dbReference>
<dbReference type="InterPro" id="IPR018060">
    <property type="entry name" value="HTH_AraC"/>
</dbReference>
<keyword evidence="6" id="KW-1185">Reference proteome</keyword>
<feature type="domain" description="HTH araC/xylS-type" evidence="4">
    <location>
        <begin position="196"/>
        <end position="296"/>
    </location>
</feature>
<dbReference type="PRINTS" id="PR00032">
    <property type="entry name" value="HTHARAC"/>
</dbReference>